<dbReference type="Proteomes" id="UP001516464">
    <property type="component" value="Unassembled WGS sequence"/>
</dbReference>
<keyword evidence="1" id="KW-1133">Transmembrane helix</keyword>
<sequence>MKIMGIYINQILIIFVLIVSVYTKETMDHQSKMLERYGQDDIFKPLDDDYFQPSCKKRKESCEIGSCEYEASDCDGKLIGILKCLFKKAWQKEQIIITRKVEEEYNKVKDIVEKSEKCLTEKINKEFQLLLLEVDRIFNKKDDREKVTKILEDFRDLFINENSSDLKKLNDSLEKEIKKIIEKEESTDILSKKIIEVVETHNKDVSKAIKENSEKITKLTIESILLNISGHEKDEIIHAIKETQSKCGNEIKEILTVQLQIIKFSIVDFLHDILCLLKKLWCELESKIICAIKKYCWKDKNHKNGDISDFYCVLGECYDN</sequence>
<evidence type="ECO:0000313" key="2">
    <source>
        <dbReference type="EMBL" id="KAF7682823.1"/>
    </source>
</evidence>
<evidence type="ECO:0000256" key="1">
    <source>
        <dbReference type="SAM" id="Phobius"/>
    </source>
</evidence>
<evidence type="ECO:0000313" key="3">
    <source>
        <dbReference type="Proteomes" id="UP001516464"/>
    </source>
</evidence>
<reference evidence="2 3" key="1">
    <citation type="submission" date="2019-01" db="EMBL/GenBank/DDBJ databases">
        <title>Genomes sequencing and comparative genomics of infectious freshwater microsporidia, Cucumispora dikerogammari and Thelohania contejeani.</title>
        <authorList>
            <person name="Cormier A."/>
            <person name="Giraud I."/>
            <person name="Wattier R."/>
            <person name="Teixeira M."/>
            <person name="Grandjean F."/>
            <person name="Rigaud T."/>
            <person name="Cordaux R."/>
        </authorList>
    </citation>
    <scope>NUCLEOTIDE SEQUENCE [LARGE SCALE GENOMIC DNA]</scope>
    <source>
        <strain evidence="2">T1</strain>
        <tissue evidence="2">Spores</tissue>
    </source>
</reference>
<comment type="caution">
    <text evidence="2">The sequence shown here is derived from an EMBL/GenBank/DDBJ whole genome shotgun (WGS) entry which is preliminary data.</text>
</comment>
<feature type="transmembrane region" description="Helical" evidence="1">
    <location>
        <begin position="6"/>
        <end position="23"/>
    </location>
</feature>
<protein>
    <submittedName>
        <fullName evidence="2">Uncharacterized protein</fullName>
    </submittedName>
</protein>
<proteinExistence type="predicted"/>
<accession>A0ABQ7HXC0</accession>
<keyword evidence="1" id="KW-0812">Transmembrane</keyword>
<gene>
    <name evidence="2" type="ORF">TCON_1957</name>
</gene>
<dbReference type="EMBL" id="SBIQ01000174">
    <property type="protein sequence ID" value="KAF7682823.1"/>
    <property type="molecule type" value="Genomic_DNA"/>
</dbReference>
<organism evidence="2 3">
    <name type="scientific">Astathelohania contejeani</name>
    <dbReference type="NCBI Taxonomy" id="164912"/>
    <lineage>
        <taxon>Eukaryota</taxon>
        <taxon>Fungi</taxon>
        <taxon>Fungi incertae sedis</taxon>
        <taxon>Microsporidia</taxon>
        <taxon>Astathelohaniidae</taxon>
        <taxon>Astathelohania</taxon>
    </lineage>
</organism>
<keyword evidence="3" id="KW-1185">Reference proteome</keyword>
<keyword evidence="1" id="KW-0472">Membrane</keyword>
<name>A0ABQ7HXC0_9MICR</name>